<keyword evidence="1" id="KW-0175">Coiled coil</keyword>
<name>A0ABR4ADK4_9LECA</name>
<feature type="coiled-coil region" evidence="1">
    <location>
        <begin position="203"/>
        <end position="251"/>
    </location>
</feature>
<keyword evidence="3" id="KW-1185">Reference proteome</keyword>
<reference evidence="2 3" key="1">
    <citation type="submission" date="2024-09" db="EMBL/GenBank/DDBJ databases">
        <title>Rethinking Asexuality: The Enigmatic Case of Functional Sexual Genes in Lepraria (Stereocaulaceae).</title>
        <authorList>
            <person name="Doellman M."/>
            <person name="Sun Y."/>
            <person name="Barcenas-Pena A."/>
            <person name="Lumbsch H.T."/>
            <person name="Grewe F."/>
        </authorList>
    </citation>
    <scope>NUCLEOTIDE SEQUENCE [LARGE SCALE GENOMIC DNA]</scope>
    <source>
        <strain evidence="2 3">Mercado 3170</strain>
    </source>
</reference>
<comment type="caution">
    <text evidence="2">The sequence shown here is derived from an EMBL/GenBank/DDBJ whole genome shotgun (WGS) entry which is preliminary data.</text>
</comment>
<organism evidence="2 3">
    <name type="scientific">Stereocaulon virgatum</name>
    <dbReference type="NCBI Taxonomy" id="373712"/>
    <lineage>
        <taxon>Eukaryota</taxon>
        <taxon>Fungi</taxon>
        <taxon>Dikarya</taxon>
        <taxon>Ascomycota</taxon>
        <taxon>Pezizomycotina</taxon>
        <taxon>Lecanoromycetes</taxon>
        <taxon>OSLEUM clade</taxon>
        <taxon>Lecanoromycetidae</taxon>
        <taxon>Lecanorales</taxon>
        <taxon>Lecanorineae</taxon>
        <taxon>Stereocaulaceae</taxon>
        <taxon>Stereocaulon</taxon>
    </lineage>
</organism>
<gene>
    <name evidence="2" type="ORF">N7G274_004376</name>
</gene>
<evidence type="ECO:0000256" key="1">
    <source>
        <dbReference type="SAM" id="Coils"/>
    </source>
</evidence>
<evidence type="ECO:0000313" key="3">
    <source>
        <dbReference type="Proteomes" id="UP001590950"/>
    </source>
</evidence>
<dbReference type="Proteomes" id="UP001590950">
    <property type="component" value="Unassembled WGS sequence"/>
</dbReference>
<dbReference type="EMBL" id="JBEFKJ010000013">
    <property type="protein sequence ID" value="KAL2042617.1"/>
    <property type="molecule type" value="Genomic_DNA"/>
</dbReference>
<accession>A0ABR4ADK4</accession>
<proteinExistence type="predicted"/>
<sequence length="373" mass="41638">MTSNVEKVTADNVRLENELGSVKKALRQVRSSQKSQENASLNQSIAELKKELEEANEIINSFRVSGEETGTENVKLADENVRLKNDLETATTRVDELTGNNANLKQGMADIQNIQDRIPLPQKNIHDLEQQIVRTIDTLNKSRICQKESEKELKKLSASNSCLQTELAMATSLVEELTIEKARLEDPITESKDTDQTRSDEYVAEVREDLRLQQNEYSRLEEDIEAATKSLEKFRADNACLKEEVAASQSTESRNWFSDYAADMLDSMKQSDSRLGGIIVTREAAYAQADELTHESSKLKKDLAFAIDKHTNQSASNNVEIATRASNAHGTTTPQIDTIDNAWIVVEDQKSYTDFDSRSFAEATPASSSGNSH</sequence>
<protein>
    <submittedName>
        <fullName evidence="2">Uncharacterized protein</fullName>
    </submittedName>
</protein>
<evidence type="ECO:0000313" key="2">
    <source>
        <dbReference type="EMBL" id="KAL2042617.1"/>
    </source>
</evidence>
<feature type="coiled-coil region" evidence="1">
    <location>
        <begin position="5"/>
        <end position="107"/>
    </location>
</feature>